<accession>A0A0A9WGJ5</accession>
<gene>
    <name evidence="1" type="ORF">CM83_12623</name>
</gene>
<dbReference type="EMBL" id="GBHO01038011">
    <property type="protein sequence ID" value="JAG05593.1"/>
    <property type="molecule type" value="Transcribed_RNA"/>
</dbReference>
<evidence type="ECO:0000313" key="1">
    <source>
        <dbReference type="EMBL" id="JAG05593.1"/>
    </source>
</evidence>
<reference evidence="1" key="1">
    <citation type="journal article" date="2014" name="PLoS ONE">
        <title>Transcriptome-Based Identification of ABC Transporters in the Western Tarnished Plant Bug Lygus hesperus.</title>
        <authorList>
            <person name="Hull J.J."/>
            <person name="Chaney K."/>
            <person name="Geib S.M."/>
            <person name="Fabrick J.A."/>
            <person name="Brent C.S."/>
            <person name="Walsh D."/>
            <person name="Lavine L.C."/>
        </authorList>
    </citation>
    <scope>NUCLEOTIDE SEQUENCE</scope>
</reference>
<reference evidence="1" key="2">
    <citation type="submission" date="2014-07" db="EMBL/GenBank/DDBJ databases">
        <authorList>
            <person name="Hull J."/>
        </authorList>
    </citation>
    <scope>NUCLEOTIDE SEQUENCE</scope>
</reference>
<organism evidence="1">
    <name type="scientific">Lygus hesperus</name>
    <name type="common">Western plant bug</name>
    <dbReference type="NCBI Taxonomy" id="30085"/>
    <lineage>
        <taxon>Eukaryota</taxon>
        <taxon>Metazoa</taxon>
        <taxon>Ecdysozoa</taxon>
        <taxon>Arthropoda</taxon>
        <taxon>Hexapoda</taxon>
        <taxon>Insecta</taxon>
        <taxon>Pterygota</taxon>
        <taxon>Neoptera</taxon>
        <taxon>Paraneoptera</taxon>
        <taxon>Hemiptera</taxon>
        <taxon>Heteroptera</taxon>
        <taxon>Panheteroptera</taxon>
        <taxon>Cimicomorpha</taxon>
        <taxon>Miridae</taxon>
        <taxon>Mirini</taxon>
        <taxon>Lygus</taxon>
    </lineage>
</organism>
<proteinExistence type="predicted"/>
<dbReference type="AlphaFoldDB" id="A0A0A9WGJ5"/>
<sequence>VALQSRVARLEDISRKCNLLFKNIANQSDVDPKQAVYAFCREVLQMSDNNLSIVYARFLKKERDYNLILAEFADLRDVSGILKKSVRLKGTSYSIQRDYSEETRKFRGKLFEIRNIIKREYPDLKIDVRPGSIWFGKSQFFWDPVKEELVGKSPGSTEAAKWNELLSARFGVEQKTPTKIGDPLTGLD</sequence>
<name>A0A0A9WGJ5_LYGHE</name>
<feature type="non-terminal residue" evidence="1">
    <location>
        <position position="1"/>
    </location>
</feature>
<protein>
    <submittedName>
        <fullName evidence="1">Uncharacterized protein</fullName>
    </submittedName>
</protein>